<dbReference type="EMBL" id="JAVREZ010000009">
    <property type="protein sequence ID" value="MDT0483805.1"/>
    <property type="molecule type" value="Genomic_DNA"/>
</dbReference>
<keyword evidence="1" id="KW-0812">Transmembrane</keyword>
<dbReference type="RefSeq" id="WP_311716686.1">
    <property type="nucleotide sequence ID" value="NZ_JAVREZ010000009.1"/>
</dbReference>
<sequence length="267" mass="28792">MKDLQGIGAVAAAVVAAVGIASTILIGRWTLRGALRGAEETARAGLAQADASYRAALDAVKAQGRNDHLQWRRGVQRDAYAAFLQSVLTYTDNAHNDLGRASGQEETRACIAALRGLETDMSHRAWVVRLEGPDDVAGAAINLETSAKVLVVVEQTHARKRAAMHEVGLRGRTHRQEVARIWELVPVAQGFWHTIGTPGMEDSSNEVLAELRALFSRCELPAGFIATLCQPHDDSPLPVDIPTFDEAIRGFIRAAREALHPAGTPTL</sequence>
<gene>
    <name evidence="2" type="ORF">RNB18_26955</name>
</gene>
<proteinExistence type="predicted"/>
<evidence type="ECO:0000256" key="1">
    <source>
        <dbReference type="SAM" id="Phobius"/>
    </source>
</evidence>
<comment type="caution">
    <text evidence="2">The sequence shown here is derived from an EMBL/GenBank/DDBJ whole genome shotgun (WGS) entry which is preliminary data.</text>
</comment>
<name>A0ABU2VEW7_9ACTN</name>
<keyword evidence="3" id="KW-1185">Reference proteome</keyword>
<reference evidence="3" key="1">
    <citation type="submission" date="2023-07" db="EMBL/GenBank/DDBJ databases">
        <title>30 novel species of actinomycetes from the DSMZ collection.</title>
        <authorList>
            <person name="Nouioui I."/>
        </authorList>
    </citation>
    <scope>NUCLEOTIDE SEQUENCE [LARGE SCALE GENOMIC DNA]</scope>
    <source>
        <strain evidence="3">DSM 41640</strain>
    </source>
</reference>
<evidence type="ECO:0000313" key="3">
    <source>
        <dbReference type="Proteomes" id="UP001183824"/>
    </source>
</evidence>
<evidence type="ECO:0000313" key="2">
    <source>
        <dbReference type="EMBL" id="MDT0483805.1"/>
    </source>
</evidence>
<evidence type="ECO:0008006" key="4">
    <source>
        <dbReference type="Google" id="ProtNLM"/>
    </source>
</evidence>
<keyword evidence="1" id="KW-1133">Transmembrane helix</keyword>
<accession>A0ABU2VEW7</accession>
<protein>
    <recommendedName>
        <fullName evidence="4">Secreted protein</fullName>
    </recommendedName>
</protein>
<keyword evidence="1" id="KW-0472">Membrane</keyword>
<feature type="transmembrane region" description="Helical" evidence="1">
    <location>
        <begin position="6"/>
        <end position="26"/>
    </location>
</feature>
<organism evidence="2 3">
    <name type="scientific">Streptomyces doebereineriae</name>
    <dbReference type="NCBI Taxonomy" id="3075528"/>
    <lineage>
        <taxon>Bacteria</taxon>
        <taxon>Bacillati</taxon>
        <taxon>Actinomycetota</taxon>
        <taxon>Actinomycetes</taxon>
        <taxon>Kitasatosporales</taxon>
        <taxon>Streptomycetaceae</taxon>
        <taxon>Streptomyces</taxon>
    </lineage>
</organism>
<dbReference type="Proteomes" id="UP001183824">
    <property type="component" value="Unassembled WGS sequence"/>
</dbReference>